<dbReference type="Gene3D" id="1.10.10.10">
    <property type="entry name" value="Winged helix-like DNA-binding domain superfamily/Winged helix DNA-binding domain"/>
    <property type="match status" value="1"/>
</dbReference>
<dbReference type="InterPro" id="IPR011991">
    <property type="entry name" value="ArsR-like_HTH"/>
</dbReference>
<feature type="domain" description="HTH marR-type" evidence="1">
    <location>
        <begin position="1"/>
        <end position="146"/>
    </location>
</feature>
<dbReference type="Pfam" id="PF01047">
    <property type="entry name" value="MarR"/>
    <property type="match status" value="1"/>
</dbReference>
<name>A0ABQ5N4L7_9CLOT</name>
<gene>
    <name evidence="2" type="ORF">bsdE14_14790</name>
</gene>
<dbReference type="Proteomes" id="UP001208567">
    <property type="component" value="Unassembled WGS sequence"/>
</dbReference>
<dbReference type="SMART" id="SM00347">
    <property type="entry name" value="HTH_MARR"/>
    <property type="match status" value="1"/>
</dbReference>
<comment type="caution">
    <text evidence="2">The sequence shown here is derived from an EMBL/GenBank/DDBJ whole genome shotgun (WGS) entry which is preliminary data.</text>
</comment>
<organism evidence="2 3">
    <name type="scientific">Clostridium omnivorum</name>
    <dbReference type="NCBI Taxonomy" id="1604902"/>
    <lineage>
        <taxon>Bacteria</taxon>
        <taxon>Bacillati</taxon>
        <taxon>Bacillota</taxon>
        <taxon>Clostridia</taxon>
        <taxon>Eubacteriales</taxon>
        <taxon>Clostridiaceae</taxon>
        <taxon>Clostridium</taxon>
    </lineage>
</organism>
<proteinExistence type="predicted"/>
<dbReference type="PROSITE" id="PS50995">
    <property type="entry name" value="HTH_MARR_2"/>
    <property type="match status" value="1"/>
</dbReference>
<evidence type="ECO:0000313" key="2">
    <source>
        <dbReference type="EMBL" id="GLC30069.1"/>
    </source>
</evidence>
<keyword evidence="3" id="KW-1185">Reference proteome</keyword>
<dbReference type="InterPro" id="IPR039422">
    <property type="entry name" value="MarR/SlyA-like"/>
</dbReference>
<dbReference type="PANTHER" id="PTHR33164">
    <property type="entry name" value="TRANSCRIPTIONAL REGULATOR, MARR FAMILY"/>
    <property type="match status" value="1"/>
</dbReference>
<protein>
    <submittedName>
        <fullName evidence="2">MarR family transcriptional regulator</fullName>
    </submittedName>
</protein>
<dbReference type="InterPro" id="IPR000835">
    <property type="entry name" value="HTH_MarR-typ"/>
</dbReference>
<evidence type="ECO:0000313" key="3">
    <source>
        <dbReference type="Proteomes" id="UP001208567"/>
    </source>
</evidence>
<sequence>MEDKKLQDIVESLFLIPPLFNKKLVKYDIYEDIDLTLPHFQAMFILEETGVMSVTELAKALMVSKPNVTPIVQKLVDKDFVERFQDKKDRRYIYIKLTESGTDFLSKHKDIVTEGLKKKLSSISKRDLEKLAIALTDLKDILGKIE</sequence>
<reference evidence="2 3" key="1">
    <citation type="journal article" date="2024" name="Int. J. Syst. Evol. Microbiol.">
        <title>Clostridium omnivorum sp. nov., isolated from anoxic soil under the treatment of reductive soil disinfestation.</title>
        <authorList>
            <person name="Ueki A."/>
            <person name="Tonouchi A."/>
            <person name="Kaku N."/>
            <person name="Honma S."/>
            <person name="Ueki K."/>
        </authorList>
    </citation>
    <scope>NUCLEOTIDE SEQUENCE [LARGE SCALE GENOMIC DNA]</scope>
    <source>
        <strain evidence="2 3">E14</strain>
    </source>
</reference>
<dbReference type="InterPro" id="IPR036388">
    <property type="entry name" value="WH-like_DNA-bd_sf"/>
</dbReference>
<evidence type="ECO:0000259" key="1">
    <source>
        <dbReference type="PROSITE" id="PS50995"/>
    </source>
</evidence>
<dbReference type="SUPFAM" id="SSF46785">
    <property type="entry name" value="Winged helix' DNA-binding domain"/>
    <property type="match status" value="1"/>
</dbReference>
<dbReference type="PANTHER" id="PTHR33164:SF96">
    <property type="entry name" value="MARR-FAMILY TRANSCRIPTIONAL REGULATOR"/>
    <property type="match status" value="1"/>
</dbReference>
<dbReference type="RefSeq" id="WP_264849335.1">
    <property type="nucleotide sequence ID" value="NZ_BRXR01000001.1"/>
</dbReference>
<dbReference type="CDD" id="cd00090">
    <property type="entry name" value="HTH_ARSR"/>
    <property type="match status" value="1"/>
</dbReference>
<dbReference type="PRINTS" id="PR00598">
    <property type="entry name" value="HTHMARR"/>
</dbReference>
<dbReference type="EMBL" id="BRXR01000001">
    <property type="protein sequence ID" value="GLC30069.1"/>
    <property type="molecule type" value="Genomic_DNA"/>
</dbReference>
<dbReference type="InterPro" id="IPR036390">
    <property type="entry name" value="WH_DNA-bd_sf"/>
</dbReference>
<accession>A0ABQ5N4L7</accession>